<dbReference type="Proteomes" id="UP001295684">
    <property type="component" value="Unassembled WGS sequence"/>
</dbReference>
<keyword evidence="3" id="KW-1185">Reference proteome</keyword>
<dbReference type="GO" id="GO:0035197">
    <property type="term" value="F:siRNA binding"/>
    <property type="evidence" value="ECO:0007669"/>
    <property type="project" value="TreeGrafter"/>
</dbReference>
<dbReference type="GO" id="GO:0005634">
    <property type="term" value="C:nucleus"/>
    <property type="evidence" value="ECO:0007669"/>
    <property type="project" value="TreeGrafter"/>
</dbReference>
<dbReference type="PANTHER" id="PTHR21357">
    <property type="entry name" value="FAM172 FAMILY PROTEIN HOMOLOG CG10038"/>
    <property type="match status" value="1"/>
</dbReference>
<proteinExistence type="predicted"/>
<dbReference type="InterPro" id="IPR029058">
    <property type="entry name" value="AB_hydrolase_fold"/>
</dbReference>
<dbReference type="EMBL" id="CAMPGE010016497">
    <property type="protein sequence ID" value="CAI2375049.1"/>
    <property type="molecule type" value="Genomic_DNA"/>
</dbReference>
<protein>
    <recommendedName>
        <fullName evidence="1">Arb2 domain-containing protein</fullName>
    </recommendedName>
</protein>
<evidence type="ECO:0000313" key="2">
    <source>
        <dbReference type="EMBL" id="CAI2375049.1"/>
    </source>
</evidence>
<sequence length="321" mass="35934">MEKDENSSSSSLAASIAELPGSNDLELANTALKKEGYHIFKSKKDGLHKFRKIKGNKKYKMAAQKEFDLLAQLMCDWVQGYMMAQQNLNKVMVPFDYEVEIDFAQAPIFISDDWETNTERALVLIQGTGEVRAGLWSRSVCINESIDLGSMIPDIEFAQKNGFSVLVMNPNYAQSSNGAEVDPKISGMVNHSNYCWAKFVEEGACPAQEICVVAHSAGGRCMHQIIVNYEITMMTRVKAIALTDACHGAFHKELSEEGQEWAKQSCIAYDRSKKPLNTPLIRKKPKSIFPEVSAGHSKHAYTTGCARESYLSWFYERCSNI</sequence>
<name>A0AAD2CYY6_EUPCR</name>
<evidence type="ECO:0000313" key="3">
    <source>
        <dbReference type="Proteomes" id="UP001295684"/>
    </source>
</evidence>
<dbReference type="SUPFAM" id="SSF53474">
    <property type="entry name" value="alpha/beta-Hydrolases"/>
    <property type="match status" value="1"/>
</dbReference>
<dbReference type="Pfam" id="PF22749">
    <property type="entry name" value="Arb2"/>
    <property type="match status" value="2"/>
</dbReference>
<dbReference type="InterPro" id="IPR048263">
    <property type="entry name" value="Arb2"/>
</dbReference>
<organism evidence="2 3">
    <name type="scientific">Euplotes crassus</name>
    <dbReference type="NCBI Taxonomy" id="5936"/>
    <lineage>
        <taxon>Eukaryota</taxon>
        <taxon>Sar</taxon>
        <taxon>Alveolata</taxon>
        <taxon>Ciliophora</taxon>
        <taxon>Intramacronucleata</taxon>
        <taxon>Spirotrichea</taxon>
        <taxon>Hypotrichia</taxon>
        <taxon>Euplotida</taxon>
        <taxon>Euplotidae</taxon>
        <taxon>Moneuplotes</taxon>
    </lineage>
</organism>
<dbReference type="GO" id="GO:0031048">
    <property type="term" value="P:regulatory ncRNA-mediated heterochromatin formation"/>
    <property type="evidence" value="ECO:0007669"/>
    <property type="project" value="TreeGrafter"/>
</dbReference>
<dbReference type="AlphaFoldDB" id="A0AAD2CYY6"/>
<accession>A0AAD2CYY6</accession>
<reference evidence="2" key="1">
    <citation type="submission" date="2023-07" db="EMBL/GenBank/DDBJ databases">
        <authorList>
            <consortium name="AG Swart"/>
            <person name="Singh M."/>
            <person name="Singh A."/>
            <person name="Seah K."/>
            <person name="Emmerich C."/>
        </authorList>
    </citation>
    <scope>NUCLEOTIDE SEQUENCE</scope>
    <source>
        <strain evidence="2">DP1</strain>
    </source>
</reference>
<gene>
    <name evidence="2" type="ORF">ECRASSUSDP1_LOCUS16409</name>
</gene>
<dbReference type="InterPro" id="IPR053858">
    <property type="entry name" value="Arb2_dom"/>
</dbReference>
<dbReference type="PANTHER" id="PTHR21357:SF4">
    <property type="entry name" value="FAM172 FAMILY PROTEIN HOMOLOG CG10038"/>
    <property type="match status" value="1"/>
</dbReference>
<evidence type="ECO:0000259" key="1">
    <source>
        <dbReference type="Pfam" id="PF22749"/>
    </source>
</evidence>
<feature type="domain" description="Arb2" evidence="1">
    <location>
        <begin position="43"/>
        <end position="172"/>
    </location>
</feature>
<feature type="domain" description="Arb2" evidence="1">
    <location>
        <begin position="183"/>
        <end position="276"/>
    </location>
</feature>
<comment type="caution">
    <text evidence="2">The sequence shown here is derived from an EMBL/GenBank/DDBJ whole genome shotgun (WGS) entry which is preliminary data.</text>
</comment>